<dbReference type="Proteomes" id="UP000316280">
    <property type="component" value="Unassembled WGS sequence"/>
</dbReference>
<name>A0A552ARZ3_MICAE</name>
<protein>
    <submittedName>
        <fullName evidence="1">Uncharacterized protein</fullName>
    </submittedName>
</protein>
<reference evidence="1 2" key="1">
    <citation type="submission" date="2019-01" db="EMBL/GenBank/DDBJ databases">
        <title>Coherence of Microcystis species and biogeography revealed through population genomics.</title>
        <authorList>
            <person name="Perez-Carrascal O.M."/>
            <person name="Terrat Y."/>
            <person name="Giani A."/>
            <person name="Fortin N."/>
            <person name="Tromas N."/>
            <person name="Shapiro B.J."/>
        </authorList>
    </citation>
    <scope>NUCLEOTIDE SEQUENCE [LARGE SCALE GENOMIC DNA]</scope>
    <source>
        <strain evidence="1">Ma_OC_H_19870700_S124</strain>
    </source>
</reference>
<comment type="caution">
    <text evidence="1">The sequence shown here is derived from an EMBL/GenBank/DDBJ whole genome shotgun (WGS) entry which is preliminary data.</text>
</comment>
<evidence type="ECO:0000313" key="2">
    <source>
        <dbReference type="Proteomes" id="UP000316280"/>
    </source>
</evidence>
<accession>A0A552ARZ3</accession>
<evidence type="ECO:0000313" key="1">
    <source>
        <dbReference type="EMBL" id="TRT88226.1"/>
    </source>
</evidence>
<dbReference type="AlphaFoldDB" id="A0A552ARZ3"/>
<dbReference type="EMBL" id="SFBR01000055">
    <property type="protein sequence ID" value="TRT88226.1"/>
    <property type="molecule type" value="Genomic_DNA"/>
</dbReference>
<proteinExistence type="predicted"/>
<sequence length="225" mass="24374">MLNFQKQGRHHPQTLLTMLLSASFVVVSLSLTPAIARQFAPINPIKPIPLGNDQLIPAGTDIPVKYEQGEKILLTKEETFSLSLTVTDNIKNSQGQTIIPDGSQIIGEIKPDGQGSRFLSQKIFLKSHQPQEKSIDAISAVFTRLERIIKGVNPDKIIQGAVLGKSAASVLASFTSDQPVSEGLLRGGGLEVLAGWLLRGESVELLSINPKEDLKLTLRSDFTGQ</sequence>
<organism evidence="1 2">
    <name type="scientific">Microcystis aeruginosa Ma_OC_H_19870700_S124</name>
    <dbReference type="NCBI Taxonomy" id="2486262"/>
    <lineage>
        <taxon>Bacteria</taxon>
        <taxon>Bacillati</taxon>
        <taxon>Cyanobacteriota</taxon>
        <taxon>Cyanophyceae</taxon>
        <taxon>Oscillatoriophycideae</taxon>
        <taxon>Chroococcales</taxon>
        <taxon>Microcystaceae</taxon>
        <taxon>Microcystis</taxon>
    </lineage>
</organism>
<gene>
    <name evidence="1" type="ORF">EWV63_06540</name>
</gene>